<evidence type="ECO:0000256" key="2">
    <source>
        <dbReference type="ARBA" id="ARBA00022692"/>
    </source>
</evidence>
<dbReference type="InterPro" id="IPR013057">
    <property type="entry name" value="AA_transpt_TM"/>
</dbReference>
<feature type="transmembrane region" description="Helical" evidence="5">
    <location>
        <begin position="349"/>
        <end position="375"/>
    </location>
</feature>
<evidence type="ECO:0000256" key="1">
    <source>
        <dbReference type="ARBA" id="ARBA00004141"/>
    </source>
</evidence>
<evidence type="ECO:0000256" key="4">
    <source>
        <dbReference type="ARBA" id="ARBA00023136"/>
    </source>
</evidence>
<keyword evidence="2 5" id="KW-0812">Transmembrane</keyword>
<dbReference type="GO" id="GO:0016020">
    <property type="term" value="C:membrane"/>
    <property type="evidence" value="ECO:0007669"/>
    <property type="project" value="UniProtKB-SubCell"/>
</dbReference>
<dbReference type="PANTHER" id="PTHR22950">
    <property type="entry name" value="AMINO ACID TRANSPORTER"/>
    <property type="match status" value="1"/>
</dbReference>
<feature type="transmembrane region" description="Helical" evidence="5">
    <location>
        <begin position="248"/>
        <end position="269"/>
    </location>
</feature>
<name>A0A7G2C2Q3_9TRYP</name>
<dbReference type="VEuPathDB" id="TriTrypDB:ADEAN_000138000"/>
<feature type="transmembrane region" description="Helical" evidence="5">
    <location>
        <begin position="171"/>
        <end position="191"/>
    </location>
</feature>
<feature type="transmembrane region" description="Helical" evidence="5">
    <location>
        <begin position="203"/>
        <end position="227"/>
    </location>
</feature>
<keyword evidence="4 5" id="KW-0472">Membrane</keyword>
<dbReference type="Proteomes" id="UP000515908">
    <property type="component" value="Chromosome 02"/>
</dbReference>
<gene>
    <name evidence="7" type="ORF">ADEAN_000138000</name>
</gene>
<evidence type="ECO:0000313" key="8">
    <source>
        <dbReference type="Proteomes" id="UP000515908"/>
    </source>
</evidence>
<evidence type="ECO:0000259" key="6">
    <source>
        <dbReference type="Pfam" id="PF01490"/>
    </source>
</evidence>
<feature type="transmembrane region" description="Helical" evidence="5">
    <location>
        <begin position="12"/>
        <end position="37"/>
    </location>
</feature>
<evidence type="ECO:0000256" key="3">
    <source>
        <dbReference type="ARBA" id="ARBA00022989"/>
    </source>
</evidence>
<feature type="domain" description="Amino acid transporter transmembrane" evidence="6">
    <location>
        <begin position="2"/>
        <end position="373"/>
    </location>
</feature>
<evidence type="ECO:0000313" key="7">
    <source>
        <dbReference type="EMBL" id="CAD2213936.1"/>
    </source>
</evidence>
<dbReference type="AlphaFoldDB" id="A0A7G2C2Q3"/>
<feature type="transmembrane region" description="Helical" evidence="5">
    <location>
        <begin position="102"/>
        <end position="119"/>
    </location>
</feature>
<protein>
    <submittedName>
        <fullName evidence="7">Transmembrane amino acid transporter protein, putative</fullName>
    </submittedName>
</protein>
<dbReference type="PANTHER" id="PTHR22950:SF702">
    <property type="entry name" value="AMINO ACID TRANSPORTER PROTEIN"/>
    <property type="match status" value="1"/>
</dbReference>
<dbReference type="Pfam" id="PF01490">
    <property type="entry name" value="Aa_trans"/>
    <property type="match status" value="1"/>
</dbReference>
<feature type="transmembrane region" description="Helical" evidence="5">
    <location>
        <begin position="57"/>
        <end position="81"/>
    </location>
</feature>
<sequence>MADSFRTSGIMMAVIYLVVMCVVTVYSMLLLGYAMRITNIRSFEVMGRALFGRGGDIFVGFVLCISCVGTAIAYVNAIASIARPILRVASGTPEYLKSDDGVRLIQTLVWLVFLLPAIIPKKLNSIRYISVTGIFFVFYFAATIIVHSCLNGFKHGMRDGMAFFTSGNQAIFGLSIFIFAFMCQGITYSVYYEMTPKPCVRQLTVASAVGMSACTLLYIMAGVFGYLDFGPAIKPSILDNYDPINTPYMMVSYVGMTIKIVAAFCSNWVPIRNFVYYCLGWNLATTPYWLHTIFCIVVSGIILVAGLFIPKVTLAFGLVGSLTGGFISFIFPALFWMYCGNWSMKTVGIWHWLATHFLLLGGIVAIVWGTIGTVYDSFIA</sequence>
<feature type="transmembrane region" description="Helical" evidence="5">
    <location>
        <begin position="316"/>
        <end position="337"/>
    </location>
</feature>
<keyword evidence="8" id="KW-1185">Reference proteome</keyword>
<dbReference type="EMBL" id="LR877146">
    <property type="protein sequence ID" value="CAD2213936.1"/>
    <property type="molecule type" value="Genomic_DNA"/>
</dbReference>
<proteinExistence type="predicted"/>
<evidence type="ECO:0000256" key="5">
    <source>
        <dbReference type="SAM" id="Phobius"/>
    </source>
</evidence>
<keyword evidence="3 5" id="KW-1133">Transmembrane helix</keyword>
<comment type="subcellular location">
    <subcellularLocation>
        <location evidence="1">Membrane</location>
        <topology evidence="1">Multi-pass membrane protein</topology>
    </subcellularLocation>
</comment>
<feature type="transmembrane region" description="Helical" evidence="5">
    <location>
        <begin position="289"/>
        <end position="309"/>
    </location>
</feature>
<accession>A0A7G2C2Q3</accession>
<reference evidence="7 8" key="1">
    <citation type="submission" date="2020-08" db="EMBL/GenBank/DDBJ databases">
        <authorList>
            <person name="Newling K."/>
            <person name="Davey J."/>
            <person name="Forrester S."/>
        </authorList>
    </citation>
    <scope>NUCLEOTIDE SEQUENCE [LARGE SCALE GENOMIC DNA]</scope>
    <source>
        <strain evidence="8">Crithidia deanei Carvalho (ATCC PRA-265)</strain>
    </source>
</reference>
<dbReference type="GO" id="GO:0015179">
    <property type="term" value="F:L-amino acid transmembrane transporter activity"/>
    <property type="evidence" value="ECO:0007669"/>
    <property type="project" value="TreeGrafter"/>
</dbReference>
<organism evidence="7 8">
    <name type="scientific">Angomonas deanei</name>
    <dbReference type="NCBI Taxonomy" id="59799"/>
    <lineage>
        <taxon>Eukaryota</taxon>
        <taxon>Discoba</taxon>
        <taxon>Euglenozoa</taxon>
        <taxon>Kinetoplastea</taxon>
        <taxon>Metakinetoplastina</taxon>
        <taxon>Trypanosomatida</taxon>
        <taxon>Trypanosomatidae</taxon>
        <taxon>Strigomonadinae</taxon>
        <taxon>Angomonas</taxon>
    </lineage>
</organism>
<feature type="transmembrane region" description="Helical" evidence="5">
    <location>
        <begin position="125"/>
        <end position="150"/>
    </location>
</feature>
<dbReference type="GO" id="GO:0005737">
    <property type="term" value="C:cytoplasm"/>
    <property type="evidence" value="ECO:0007669"/>
    <property type="project" value="TreeGrafter"/>
</dbReference>